<gene>
    <name evidence="3" type="ORF">RRG08_046861</name>
</gene>
<dbReference type="GO" id="GO:0045505">
    <property type="term" value="F:dynein intermediate chain binding"/>
    <property type="evidence" value="ECO:0007669"/>
    <property type="project" value="TreeGrafter"/>
</dbReference>
<dbReference type="InterPro" id="IPR038586">
    <property type="entry name" value="Tctex-1-like_sf"/>
</dbReference>
<reference evidence="3" key="1">
    <citation type="journal article" date="2023" name="G3 (Bethesda)">
        <title>A reference genome for the long-term kleptoplast-retaining sea slug Elysia crispata morphotype clarki.</title>
        <authorList>
            <person name="Eastman K.E."/>
            <person name="Pendleton A.L."/>
            <person name="Shaikh M.A."/>
            <person name="Suttiyut T."/>
            <person name="Ogas R."/>
            <person name="Tomko P."/>
            <person name="Gavelis G."/>
            <person name="Widhalm J.R."/>
            <person name="Wisecaver J.H."/>
        </authorList>
    </citation>
    <scope>NUCLEOTIDE SEQUENCE</scope>
    <source>
        <strain evidence="3">ECLA1</strain>
    </source>
</reference>
<sequence length="213" mass="23488">MAATGSHPAVKLKKTIQFPQEVVNMRRPSNCHSQQSQPESASTLGVPTNGAGPNMARRRSTKIGGPSLLAAANAVRRMTRNSIAAQEQLPKPVVKYENTYKSEPDQGTEFLPSKAKNEIETFLERHMADMTYDPTTAAHLTQTIADKVKNLTKELNCPRHKLVSTVVVGECKNQGLETASRCLWDESKDNFATVSHKNKSIFAVVTVFAVYFE</sequence>
<evidence type="ECO:0000313" key="4">
    <source>
        <dbReference type="Proteomes" id="UP001283361"/>
    </source>
</evidence>
<accession>A0AAE1DH95</accession>
<proteinExistence type="inferred from homology"/>
<dbReference type="PANTHER" id="PTHR21255:SF65">
    <property type="entry name" value="TCTEX1 DOMAIN-CONTAINING PROTEIN 2"/>
    <property type="match status" value="1"/>
</dbReference>
<dbReference type="GO" id="GO:0007018">
    <property type="term" value="P:microtubule-based movement"/>
    <property type="evidence" value="ECO:0007669"/>
    <property type="project" value="TreeGrafter"/>
</dbReference>
<name>A0AAE1DH95_9GAST</name>
<evidence type="ECO:0000256" key="1">
    <source>
        <dbReference type="ARBA" id="ARBA00005361"/>
    </source>
</evidence>
<dbReference type="Pfam" id="PF03645">
    <property type="entry name" value="Tctex-1"/>
    <property type="match status" value="1"/>
</dbReference>
<dbReference type="AlphaFoldDB" id="A0AAE1DH95"/>
<comment type="caution">
    <text evidence="3">The sequence shown here is derived from an EMBL/GenBank/DDBJ whole genome shotgun (WGS) entry which is preliminary data.</text>
</comment>
<dbReference type="Gene3D" id="3.30.1140.40">
    <property type="entry name" value="Tctex-1"/>
    <property type="match status" value="1"/>
</dbReference>
<comment type="similarity">
    <text evidence="1">Belongs to the dynein light chain Tctex-type family.</text>
</comment>
<protein>
    <submittedName>
        <fullName evidence="3">Uncharacterized protein</fullName>
    </submittedName>
</protein>
<dbReference type="GO" id="GO:0005868">
    <property type="term" value="C:cytoplasmic dynein complex"/>
    <property type="evidence" value="ECO:0007669"/>
    <property type="project" value="TreeGrafter"/>
</dbReference>
<evidence type="ECO:0000313" key="3">
    <source>
        <dbReference type="EMBL" id="KAK3769755.1"/>
    </source>
</evidence>
<evidence type="ECO:0000256" key="2">
    <source>
        <dbReference type="SAM" id="MobiDB-lite"/>
    </source>
</evidence>
<keyword evidence="4" id="KW-1185">Reference proteome</keyword>
<dbReference type="PANTHER" id="PTHR21255">
    <property type="entry name" value="T-COMPLEX-ASSOCIATED-TESTIS-EXPRESSED 1/ DYNEIN LIGHT CHAIN"/>
    <property type="match status" value="1"/>
</dbReference>
<feature type="region of interest" description="Disordered" evidence="2">
    <location>
        <begin position="27"/>
        <end position="65"/>
    </location>
</feature>
<organism evidence="3 4">
    <name type="scientific">Elysia crispata</name>
    <name type="common">lettuce slug</name>
    <dbReference type="NCBI Taxonomy" id="231223"/>
    <lineage>
        <taxon>Eukaryota</taxon>
        <taxon>Metazoa</taxon>
        <taxon>Spiralia</taxon>
        <taxon>Lophotrochozoa</taxon>
        <taxon>Mollusca</taxon>
        <taxon>Gastropoda</taxon>
        <taxon>Heterobranchia</taxon>
        <taxon>Euthyneura</taxon>
        <taxon>Panpulmonata</taxon>
        <taxon>Sacoglossa</taxon>
        <taxon>Placobranchoidea</taxon>
        <taxon>Plakobranchidae</taxon>
        <taxon>Elysia</taxon>
    </lineage>
</organism>
<dbReference type="Proteomes" id="UP001283361">
    <property type="component" value="Unassembled WGS sequence"/>
</dbReference>
<dbReference type="GO" id="GO:0005737">
    <property type="term" value="C:cytoplasm"/>
    <property type="evidence" value="ECO:0007669"/>
    <property type="project" value="TreeGrafter"/>
</dbReference>
<feature type="compositionally biased region" description="Polar residues" evidence="2">
    <location>
        <begin position="30"/>
        <end position="46"/>
    </location>
</feature>
<dbReference type="InterPro" id="IPR005334">
    <property type="entry name" value="Tctex-1-like"/>
</dbReference>
<dbReference type="EMBL" id="JAWDGP010003890">
    <property type="protein sequence ID" value="KAK3769755.1"/>
    <property type="molecule type" value="Genomic_DNA"/>
</dbReference>
<dbReference type="CDD" id="cd21451">
    <property type="entry name" value="DLC-like_TCTEX1D"/>
    <property type="match status" value="1"/>
</dbReference>